<evidence type="ECO:0000313" key="5">
    <source>
        <dbReference type="Proteomes" id="UP000094960"/>
    </source>
</evidence>
<dbReference type="InterPro" id="IPR039356">
    <property type="entry name" value="YfbR/HDDC2"/>
</dbReference>
<keyword evidence="1" id="KW-0479">Metal-binding</keyword>
<dbReference type="Gene3D" id="1.10.3210.10">
    <property type="entry name" value="Hypothetical protein af1432"/>
    <property type="match status" value="1"/>
</dbReference>
<dbReference type="PANTHER" id="PTHR11845:SF13">
    <property type="entry name" value="5'-DEOXYNUCLEOTIDASE HDDC2"/>
    <property type="match status" value="1"/>
</dbReference>
<evidence type="ECO:0000313" key="4">
    <source>
        <dbReference type="EMBL" id="AOR37333.1"/>
    </source>
</evidence>
<protein>
    <submittedName>
        <fullName evidence="4">HAD family hydrolase</fullName>
    </submittedName>
</protein>
<dbReference type="RefSeq" id="WP_069783822.1">
    <property type="nucleotide sequence ID" value="NZ_CP017248.1"/>
</dbReference>
<organism evidence="4 5">
    <name type="scientific">Streptomyces fodineus</name>
    <dbReference type="NCBI Taxonomy" id="1904616"/>
    <lineage>
        <taxon>Bacteria</taxon>
        <taxon>Bacillati</taxon>
        <taxon>Actinomycetota</taxon>
        <taxon>Actinomycetes</taxon>
        <taxon>Kitasatosporales</taxon>
        <taxon>Streptomycetaceae</taxon>
        <taxon>Streptomyces</taxon>
    </lineage>
</organism>
<dbReference type="GO" id="GO:0005737">
    <property type="term" value="C:cytoplasm"/>
    <property type="evidence" value="ECO:0007669"/>
    <property type="project" value="TreeGrafter"/>
</dbReference>
<dbReference type="GO" id="GO:0046872">
    <property type="term" value="F:metal ion binding"/>
    <property type="evidence" value="ECO:0007669"/>
    <property type="project" value="UniProtKB-KW"/>
</dbReference>
<dbReference type="InterPro" id="IPR006674">
    <property type="entry name" value="HD_domain"/>
</dbReference>
<dbReference type="Proteomes" id="UP000094960">
    <property type="component" value="Chromosome"/>
</dbReference>
<dbReference type="SUPFAM" id="SSF109604">
    <property type="entry name" value="HD-domain/PDEase-like"/>
    <property type="match status" value="1"/>
</dbReference>
<dbReference type="AlphaFoldDB" id="A0A1D7YP13"/>
<dbReference type="KEGG" id="spun:BFF78_26325"/>
<feature type="domain" description="HD" evidence="3">
    <location>
        <begin position="16"/>
        <end position="170"/>
    </location>
</feature>
<proteinExistence type="predicted"/>
<dbReference type="EMBL" id="CP017248">
    <property type="protein sequence ID" value="AOR37333.1"/>
    <property type="molecule type" value="Genomic_DNA"/>
</dbReference>
<dbReference type="PANTHER" id="PTHR11845">
    <property type="entry name" value="5'-DEOXYNUCLEOTIDASE HDDC2"/>
    <property type="match status" value="1"/>
</dbReference>
<evidence type="ECO:0000256" key="2">
    <source>
        <dbReference type="ARBA" id="ARBA00022801"/>
    </source>
</evidence>
<reference evidence="5" key="1">
    <citation type="submission" date="2016-09" db="EMBL/GenBank/DDBJ databases">
        <title>Streptomyces puniciscabiei strain:TW1S1 Genome sequencing and assembly.</title>
        <authorList>
            <person name="Kim M.-K."/>
            <person name="Kim S.B."/>
        </authorList>
    </citation>
    <scope>NUCLEOTIDE SEQUENCE [LARGE SCALE GENOMIC DNA]</scope>
    <source>
        <strain evidence="5">TW1S1</strain>
    </source>
</reference>
<keyword evidence="2 4" id="KW-0378">Hydrolase</keyword>
<sequence>MSEELTAVARFLYEAGTLKQSKRTGWWMAGVKDPESVADHSWRTALIATIIAKLEGADPARAAFLAVWHDSQETRTGDVNHLGKKYTKGEADPEAVTADQVAGMPAVLADAIKELIAEYEGKESLEARCARDADKPECMIQGVEYRDQGYANVQRWIDNSRGRITTKSGQELADAVLKTGSLDWLHAALGERQGRLRDPAQTRS</sequence>
<dbReference type="Pfam" id="PF13023">
    <property type="entry name" value="HD_3"/>
    <property type="match status" value="1"/>
</dbReference>
<name>A0A1D7YP13_9ACTN</name>
<dbReference type="GO" id="GO:0002953">
    <property type="term" value="F:5'-deoxynucleotidase activity"/>
    <property type="evidence" value="ECO:0007669"/>
    <property type="project" value="InterPro"/>
</dbReference>
<accession>A0A1D7YP13</accession>
<evidence type="ECO:0000259" key="3">
    <source>
        <dbReference type="Pfam" id="PF13023"/>
    </source>
</evidence>
<gene>
    <name evidence="4" type="ORF">BFF78_26325</name>
</gene>
<keyword evidence="5" id="KW-1185">Reference proteome</keyword>
<evidence type="ECO:0000256" key="1">
    <source>
        <dbReference type="ARBA" id="ARBA00022723"/>
    </source>
</evidence>